<comment type="catalytic activity">
    <reaction evidence="7">
        <text>cyclobutadipyrimidine (in DNA) = 2 pyrimidine residues (in DNA).</text>
        <dbReference type="EC" id="4.1.99.3"/>
    </reaction>
</comment>
<dbReference type="GO" id="GO:0003677">
    <property type="term" value="F:DNA binding"/>
    <property type="evidence" value="ECO:0007669"/>
    <property type="project" value="TreeGrafter"/>
</dbReference>
<dbReference type="Proteomes" id="UP001236014">
    <property type="component" value="Chromosome"/>
</dbReference>
<dbReference type="InterPro" id="IPR006050">
    <property type="entry name" value="DNA_photolyase_N"/>
</dbReference>
<dbReference type="GO" id="GO:0003904">
    <property type="term" value="F:deoxyribodipyrimidine photo-lyase activity"/>
    <property type="evidence" value="ECO:0007669"/>
    <property type="project" value="UniProtKB-EC"/>
</dbReference>
<dbReference type="Pfam" id="PF00875">
    <property type="entry name" value="DNA_photolyase"/>
    <property type="match status" value="1"/>
</dbReference>
<dbReference type="GO" id="GO:0009416">
    <property type="term" value="P:response to light stimulus"/>
    <property type="evidence" value="ECO:0007669"/>
    <property type="project" value="TreeGrafter"/>
</dbReference>
<comment type="similarity">
    <text evidence="9">Belongs to the DNA photolyase family.</text>
</comment>
<feature type="binding site" evidence="8">
    <location>
        <begin position="354"/>
        <end position="356"/>
    </location>
    <ligand>
        <name>FAD</name>
        <dbReference type="ChEBI" id="CHEBI:57692"/>
    </ligand>
</feature>
<evidence type="ECO:0000256" key="3">
    <source>
        <dbReference type="ARBA" id="ARBA00014046"/>
    </source>
</evidence>
<dbReference type="InterPro" id="IPR036134">
    <property type="entry name" value="Crypto/Photolyase_FAD-like_sf"/>
</dbReference>
<evidence type="ECO:0000313" key="11">
    <source>
        <dbReference type="EMBL" id="WIX81569.1"/>
    </source>
</evidence>
<comment type="cofactor">
    <cofactor evidence="1">
        <name>(6R)-5,10-methylene-5,6,7,8-tetrahydrofolate</name>
        <dbReference type="ChEBI" id="CHEBI:15636"/>
    </cofactor>
</comment>
<name>A0A9Y2IKG0_9PSEU</name>
<evidence type="ECO:0000256" key="6">
    <source>
        <dbReference type="ARBA" id="ARBA00022991"/>
    </source>
</evidence>
<evidence type="ECO:0000256" key="2">
    <source>
        <dbReference type="ARBA" id="ARBA00013149"/>
    </source>
</evidence>
<dbReference type="PRINTS" id="PR00147">
    <property type="entry name" value="DNAPHOTLYASE"/>
</dbReference>
<dbReference type="GO" id="GO:0071949">
    <property type="term" value="F:FAD binding"/>
    <property type="evidence" value="ECO:0007669"/>
    <property type="project" value="TreeGrafter"/>
</dbReference>
<dbReference type="InterPro" id="IPR018394">
    <property type="entry name" value="DNA_photolyase_1_CS_C"/>
</dbReference>
<evidence type="ECO:0000256" key="5">
    <source>
        <dbReference type="ARBA" id="ARBA00022827"/>
    </source>
</evidence>
<dbReference type="FunFam" id="1.10.579.10:FF:000003">
    <property type="entry name" value="Deoxyribodipyrimidine photo-lyase"/>
    <property type="match status" value="1"/>
</dbReference>
<dbReference type="AlphaFoldDB" id="A0A9Y2IKG0"/>
<dbReference type="PANTHER" id="PTHR11455:SF9">
    <property type="entry name" value="CRYPTOCHROME CIRCADIAN CLOCK 5 ISOFORM X1"/>
    <property type="match status" value="1"/>
</dbReference>
<dbReference type="InterPro" id="IPR036155">
    <property type="entry name" value="Crypto/Photolyase_N_sf"/>
</dbReference>
<evidence type="ECO:0000256" key="9">
    <source>
        <dbReference type="RuleBase" id="RU004182"/>
    </source>
</evidence>
<keyword evidence="4 8" id="KW-0285">Flavoprotein</keyword>
<evidence type="ECO:0000256" key="4">
    <source>
        <dbReference type="ARBA" id="ARBA00022630"/>
    </source>
</evidence>
<dbReference type="EC" id="4.1.99.3" evidence="2"/>
<keyword evidence="12" id="KW-1185">Reference proteome</keyword>
<dbReference type="Gene3D" id="3.40.50.620">
    <property type="entry name" value="HUPs"/>
    <property type="match status" value="1"/>
</dbReference>
<dbReference type="RefSeq" id="WP_285972157.1">
    <property type="nucleotide sequence ID" value="NZ_CP127294.1"/>
</dbReference>
<dbReference type="PROSITE" id="PS51645">
    <property type="entry name" value="PHR_CRY_ALPHA_BETA"/>
    <property type="match status" value="1"/>
</dbReference>
<dbReference type="KEGG" id="acab:QRX50_12815"/>
<dbReference type="Gene3D" id="1.25.40.80">
    <property type="match status" value="1"/>
</dbReference>
<sequence length="446" mass="49419">MTSVLWFRRDLRLGDHAALLAAAEAGGPVLALYVLDEKLLKPSGAPRRAFLLGCLESLDAALDGRLMVVHGDPVREVVRVARSVGASAVHVSADAGPYGRRRDAAVAEALAEHDISWVATGSPYAVAPGRVTKPDGDPYRVFTPFHRAWTRHGWRRPADTGASLVDWLTPVESRQLPAPPDLGELALPTPGEPAALSAWHDFLDSGVRSYATDRDRPDRAGTTRMSPYLRWGAIHPRTMLADLSGGSGDGAQALRSELCWREFHADVLWHRPETARENYDSRFDHMDHDSDSAAFDAWCAGRTGYPIVDAGMRQLLAEGWMHNRVRMVVASFLVKDLHLPWWWGARHFMRHLVDGDLASNQLNWQWVAGSGTDAAPYFRIFNPTTQGEKFDPDGDYVRRYVPELRGVAGKAVHKLKERPSGYPEPLVDHAHERQVALQRYGAITGS</sequence>
<evidence type="ECO:0000256" key="1">
    <source>
        <dbReference type="ARBA" id="ARBA00001932"/>
    </source>
</evidence>
<dbReference type="SUPFAM" id="SSF52425">
    <property type="entry name" value="Cryptochrome/photolyase, N-terminal domain"/>
    <property type="match status" value="1"/>
</dbReference>
<evidence type="ECO:0000256" key="8">
    <source>
        <dbReference type="PIRSR" id="PIRSR602081-1"/>
    </source>
</evidence>
<dbReference type="InterPro" id="IPR014729">
    <property type="entry name" value="Rossmann-like_a/b/a_fold"/>
</dbReference>
<evidence type="ECO:0000256" key="7">
    <source>
        <dbReference type="ARBA" id="ARBA00033999"/>
    </source>
</evidence>
<reference evidence="11 12" key="1">
    <citation type="submission" date="2023-06" db="EMBL/GenBank/DDBJ databases">
        <authorList>
            <person name="Oyuntsetseg B."/>
            <person name="Kim S.B."/>
        </authorList>
    </citation>
    <scope>NUCLEOTIDE SEQUENCE [LARGE SCALE GENOMIC DNA]</scope>
    <source>
        <strain evidence="11 12">2-15</strain>
    </source>
</reference>
<keyword evidence="6 9" id="KW-0157">Chromophore</keyword>
<dbReference type="Gene3D" id="1.10.579.10">
    <property type="entry name" value="DNA Cyclobutane Dipyrimidine Photolyase, subunit A, domain 3"/>
    <property type="match status" value="1"/>
</dbReference>
<feature type="binding site" evidence="8">
    <location>
        <begin position="222"/>
        <end position="226"/>
    </location>
    <ligand>
        <name>FAD</name>
        <dbReference type="ChEBI" id="CHEBI:57692"/>
    </ligand>
</feature>
<keyword evidence="5 8" id="KW-0274">FAD</keyword>
<gene>
    <name evidence="11" type="ORF">QRX50_12815</name>
</gene>
<protein>
    <recommendedName>
        <fullName evidence="3">Deoxyribodipyrimidine photo-lyase</fullName>
        <ecNumber evidence="2">4.1.99.3</ecNumber>
    </recommendedName>
</protein>
<accession>A0A9Y2IKG0</accession>
<dbReference type="SUPFAM" id="SSF48173">
    <property type="entry name" value="Cryptochrome/photolyase FAD-binding domain"/>
    <property type="match status" value="1"/>
</dbReference>
<dbReference type="InterPro" id="IPR005101">
    <property type="entry name" value="Cryptochr/Photolyase_FAD-bd"/>
</dbReference>
<feature type="domain" description="Photolyase/cryptochrome alpha/beta" evidence="10">
    <location>
        <begin position="1"/>
        <end position="125"/>
    </location>
</feature>
<evidence type="ECO:0000313" key="12">
    <source>
        <dbReference type="Proteomes" id="UP001236014"/>
    </source>
</evidence>
<dbReference type="Pfam" id="PF03441">
    <property type="entry name" value="FAD_binding_7"/>
    <property type="match status" value="1"/>
</dbReference>
<dbReference type="InterPro" id="IPR002081">
    <property type="entry name" value="Cryptochrome/DNA_photolyase_1"/>
</dbReference>
<comment type="cofactor">
    <cofactor evidence="8">
        <name>FAD</name>
        <dbReference type="ChEBI" id="CHEBI:57692"/>
    </cofactor>
    <text evidence="8">Binds 1 FAD per subunit.</text>
</comment>
<proteinExistence type="inferred from homology"/>
<dbReference type="EMBL" id="CP127294">
    <property type="protein sequence ID" value="WIX81569.1"/>
    <property type="molecule type" value="Genomic_DNA"/>
</dbReference>
<evidence type="ECO:0000259" key="10">
    <source>
        <dbReference type="PROSITE" id="PS51645"/>
    </source>
</evidence>
<feature type="binding site" evidence="8">
    <location>
        <position position="210"/>
    </location>
    <ligand>
        <name>FAD</name>
        <dbReference type="ChEBI" id="CHEBI:57692"/>
    </ligand>
</feature>
<dbReference type="PROSITE" id="PS00394">
    <property type="entry name" value="DNA_PHOTOLYASES_1_1"/>
    <property type="match status" value="1"/>
</dbReference>
<dbReference type="PANTHER" id="PTHR11455">
    <property type="entry name" value="CRYPTOCHROME"/>
    <property type="match status" value="1"/>
</dbReference>
<keyword evidence="11" id="KW-0456">Lyase</keyword>
<organism evidence="11 12">
    <name type="scientific">Amycolatopsis carbonis</name>
    <dbReference type="NCBI Taxonomy" id="715471"/>
    <lineage>
        <taxon>Bacteria</taxon>
        <taxon>Bacillati</taxon>
        <taxon>Actinomycetota</taxon>
        <taxon>Actinomycetes</taxon>
        <taxon>Pseudonocardiales</taxon>
        <taxon>Pseudonocardiaceae</taxon>
        <taxon>Amycolatopsis</taxon>
    </lineage>
</organism>
<dbReference type="GO" id="GO:0000719">
    <property type="term" value="P:photoreactive repair"/>
    <property type="evidence" value="ECO:0007669"/>
    <property type="project" value="UniProtKB-ARBA"/>
</dbReference>